<keyword evidence="7 8" id="KW-0456">Lyase</keyword>
<dbReference type="FunFam" id="3.20.20.70:FF:000024">
    <property type="entry name" value="Indole-3-glycerol phosphate synthase"/>
    <property type="match status" value="1"/>
</dbReference>
<evidence type="ECO:0000256" key="8">
    <source>
        <dbReference type="HAMAP-Rule" id="MF_00134"/>
    </source>
</evidence>
<dbReference type="SUPFAM" id="SSF51366">
    <property type="entry name" value="Ribulose-phoshate binding barrel"/>
    <property type="match status" value="1"/>
</dbReference>
<dbReference type="NCBIfam" id="NF001373">
    <property type="entry name" value="PRK00278.1-6"/>
    <property type="match status" value="1"/>
</dbReference>
<dbReference type="Pfam" id="PF00218">
    <property type="entry name" value="IGPS"/>
    <property type="match status" value="1"/>
</dbReference>
<comment type="similarity">
    <text evidence="8">Belongs to the TrpC family.</text>
</comment>
<dbReference type="PANTHER" id="PTHR22854">
    <property type="entry name" value="TRYPTOPHAN BIOSYNTHESIS PROTEIN"/>
    <property type="match status" value="1"/>
</dbReference>
<dbReference type="CDD" id="cd00331">
    <property type="entry name" value="IGPS"/>
    <property type="match status" value="1"/>
</dbReference>
<dbReference type="GO" id="GO:0004425">
    <property type="term" value="F:indole-3-glycerol-phosphate synthase activity"/>
    <property type="evidence" value="ECO:0007669"/>
    <property type="project" value="UniProtKB-UniRule"/>
</dbReference>
<dbReference type="HAMAP" id="MF_00134_B">
    <property type="entry name" value="IGPS_B"/>
    <property type="match status" value="1"/>
</dbReference>
<evidence type="ECO:0000256" key="2">
    <source>
        <dbReference type="ARBA" id="ARBA00004696"/>
    </source>
</evidence>
<dbReference type="EC" id="4.1.1.48" evidence="8"/>
<evidence type="ECO:0000256" key="3">
    <source>
        <dbReference type="ARBA" id="ARBA00022605"/>
    </source>
</evidence>
<dbReference type="InterPro" id="IPR045186">
    <property type="entry name" value="Indole-3-glycerol_P_synth"/>
</dbReference>
<dbReference type="NCBIfam" id="NF001377">
    <property type="entry name" value="PRK00278.2-4"/>
    <property type="match status" value="1"/>
</dbReference>
<evidence type="ECO:0000313" key="10">
    <source>
        <dbReference type="EMBL" id="EEE08301.1"/>
    </source>
</evidence>
<comment type="caution">
    <text evidence="10">The sequence shown here is derived from an EMBL/GenBank/DDBJ whole genome shotgun (WGS) entry which is preliminary data.</text>
</comment>
<protein>
    <recommendedName>
        <fullName evidence="8">Indole-3-glycerol phosphate synthase</fullName>
        <shortName evidence="8">IGPS</shortName>
        <ecNumber evidence="8">4.1.1.48</ecNumber>
    </recommendedName>
</protein>
<proteinExistence type="inferred from homology"/>
<accession>B9BK34</accession>
<keyword evidence="3 8" id="KW-0028">Amino-acid biosynthesis</keyword>
<sequence>MSGSIRLVNSLDNGMNTILDRIVECKTREVRLAAERVPQTVLREIAATVDSRDFIAALRDKAGLGLPGVIAEVKMASPSEGILRPDFDPASIAASYEEAGAACLSVLTDRTFFNGSASDLRAARGASSLPVLRKDFVVDAYQVWEARAMGADCILLIAAVLDGSAMRELESLAFELGMAVIVEIHSADELDAALTLNTPLIGVNNRDLATFSTNIETTLAMRRLVPADRMVISESGIRSAEDVRRLRSIGVDHFLVGEALIRAEHPGVALKQMFY</sequence>
<name>B9BK34_9BURK</name>
<evidence type="ECO:0000256" key="6">
    <source>
        <dbReference type="ARBA" id="ARBA00023141"/>
    </source>
</evidence>
<dbReference type="EMBL" id="ACFC01000002">
    <property type="protein sequence ID" value="EEE08301.1"/>
    <property type="molecule type" value="Genomic_DNA"/>
</dbReference>
<organism evidence="10 11">
    <name type="scientific">Burkholderia multivorans CGD2</name>
    <dbReference type="NCBI Taxonomy" id="513052"/>
    <lineage>
        <taxon>Bacteria</taxon>
        <taxon>Pseudomonadati</taxon>
        <taxon>Pseudomonadota</taxon>
        <taxon>Betaproteobacteria</taxon>
        <taxon>Burkholderiales</taxon>
        <taxon>Burkholderiaceae</taxon>
        <taxon>Burkholderia</taxon>
        <taxon>Burkholderia cepacia complex</taxon>
    </lineage>
</organism>
<dbReference type="PANTHER" id="PTHR22854:SF2">
    <property type="entry name" value="INDOLE-3-GLYCEROL-PHOSPHATE SYNTHASE"/>
    <property type="match status" value="1"/>
</dbReference>
<dbReference type="GO" id="GO:0004640">
    <property type="term" value="F:phosphoribosylanthranilate isomerase activity"/>
    <property type="evidence" value="ECO:0007669"/>
    <property type="project" value="TreeGrafter"/>
</dbReference>
<dbReference type="InterPro" id="IPR013785">
    <property type="entry name" value="Aldolase_TIM"/>
</dbReference>
<evidence type="ECO:0000256" key="1">
    <source>
        <dbReference type="ARBA" id="ARBA00001633"/>
    </source>
</evidence>
<comment type="catalytic activity">
    <reaction evidence="1 8">
        <text>1-(2-carboxyphenylamino)-1-deoxy-D-ribulose 5-phosphate + H(+) = (1S,2R)-1-C-(indol-3-yl)glycerol 3-phosphate + CO2 + H2O</text>
        <dbReference type="Rhea" id="RHEA:23476"/>
        <dbReference type="ChEBI" id="CHEBI:15377"/>
        <dbReference type="ChEBI" id="CHEBI:15378"/>
        <dbReference type="ChEBI" id="CHEBI:16526"/>
        <dbReference type="ChEBI" id="CHEBI:58613"/>
        <dbReference type="ChEBI" id="CHEBI:58866"/>
        <dbReference type="EC" id="4.1.1.48"/>
    </reaction>
</comment>
<gene>
    <name evidence="8 10" type="primary">trpC</name>
    <name evidence="10" type="ORF">BURMUCGD2_5441</name>
</gene>
<dbReference type="UniPathway" id="UPA00035">
    <property type="reaction ID" value="UER00043"/>
</dbReference>
<dbReference type="Gene3D" id="3.20.20.70">
    <property type="entry name" value="Aldolase class I"/>
    <property type="match status" value="1"/>
</dbReference>
<evidence type="ECO:0000259" key="9">
    <source>
        <dbReference type="Pfam" id="PF00218"/>
    </source>
</evidence>
<evidence type="ECO:0000256" key="4">
    <source>
        <dbReference type="ARBA" id="ARBA00022793"/>
    </source>
</evidence>
<evidence type="ECO:0000313" key="11">
    <source>
        <dbReference type="Proteomes" id="UP000004535"/>
    </source>
</evidence>
<dbReference type="GO" id="GO:0000162">
    <property type="term" value="P:L-tryptophan biosynthetic process"/>
    <property type="evidence" value="ECO:0007669"/>
    <property type="project" value="UniProtKB-UniRule"/>
</dbReference>
<keyword evidence="5 8" id="KW-0822">Tryptophan biosynthesis</keyword>
<feature type="domain" description="Indole-3-glycerol phosphate synthase" evidence="9">
    <location>
        <begin position="19"/>
        <end position="272"/>
    </location>
</feature>
<comment type="pathway">
    <text evidence="2 8">Amino-acid biosynthesis; L-tryptophan biosynthesis; L-tryptophan from chorismate: step 4/5.</text>
</comment>
<dbReference type="AlphaFoldDB" id="B9BK34"/>
<keyword evidence="4 8" id="KW-0210">Decarboxylase</keyword>
<evidence type="ECO:0000256" key="7">
    <source>
        <dbReference type="ARBA" id="ARBA00023239"/>
    </source>
</evidence>
<reference evidence="10 11" key="1">
    <citation type="journal article" date="2012" name="J. Bacteriol.">
        <title>Draft Genome Sequence Determination for Cystic Fibrosis and Chronic Granulomatous Disease Burkholderia multivorans Isolates.</title>
        <authorList>
            <person name="Varga J.J."/>
            <person name="Losada L."/>
            <person name="Zelazny A.M."/>
            <person name="Brinkac L."/>
            <person name="Harkins D."/>
            <person name="Radune D."/>
            <person name="Hostetler J."/>
            <person name="Sampaio E.P."/>
            <person name="Ronning C.M."/>
            <person name="Nierman W.C."/>
            <person name="Greenberg D.E."/>
            <person name="Holland S.M."/>
            <person name="Goldberg J.B."/>
        </authorList>
    </citation>
    <scope>NUCLEOTIDE SEQUENCE [LARGE SCALE GENOMIC DNA]</scope>
    <source>
        <strain evidence="10 11">CGD2</strain>
    </source>
</reference>
<dbReference type="InterPro" id="IPR013798">
    <property type="entry name" value="Indole-3-glycerol_P_synth_dom"/>
</dbReference>
<dbReference type="Proteomes" id="UP000004535">
    <property type="component" value="Unassembled WGS sequence"/>
</dbReference>
<dbReference type="InterPro" id="IPR011060">
    <property type="entry name" value="RibuloseP-bd_barrel"/>
</dbReference>
<evidence type="ECO:0000256" key="5">
    <source>
        <dbReference type="ARBA" id="ARBA00022822"/>
    </source>
</evidence>
<keyword evidence="6 8" id="KW-0057">Aromatic amino acid biosynthesis</keyword>